<evidence type="ECO:0000256" key="7">
    <source>
        <dbReference type="RuleBase" id="RU004466"/>
    </source>
</evidence>
<evidence type="ECO:0000256" key="6">
    <source>
        <dbReference type="ARBA" id="ARBA00023229"/>
    </source>
</evidence>
<dbReference type="AlphaFoldDB" id="A0A5N6NUI2"/>
<dbReference type="Pfam" id="PF00348">
    <property type="entry name" value="polyprenyl_synt"/>
    <property type="match status" value="1"/>
</dbReference>
<dbReference type="GO" id="GO:0045337">
    <property type="term" value="P:farnesyl diphosphate biosynthetic process"/>
    <property type="evidence" value="ECO:0007669"/>
    <property type="project" value="TreeGrafter"/>
</dbReference>
<dbReference type="SUPFAM" id="SSF48576">
    <property type="entry name" value="Terpenoid synthases"/>
    <property type="match status" value="1"/>
</dbReference>
<dbReference type="CDD" id="cd00685">
    <property type="entry name" value="Trans_IPPS_HT"/>
    <property type="match status" value="1"/>
</dbReference>
<organism evidence="8 9">
    <name type="scientific">Mikania micrantha</name>
    <name type="common">bitter vine</name>
    <dbReference type="NCBI Taxonomy" id="192012"/>
    <lineage>
        <taxon>Eukaryota</taxon>
        <taxon>Viridiplantae</taxon>
        <taxon>Streptophyta</taxon>
        <taxon>Embryophyta</taxon>
        <taxon>Tracheophyta</taxon>
        <taxon>Spermatophyta</taxon>
        <taxon>Magnoliopsida</taxon>
        <taxon>eudicotyledons</taxon>
        <taxon>Gunneridae</taxon>
        <taxon>Pentapetalae</taxon>
        <taxon>asterids</taxon>
        <taxon>campanulids</taxon>
        <taxon>Asterales</taxon>
        <taxon>Asteraceae</taxon>
        <taxon>Asteroideae</taxon>
        <taxon>Heliantheae alliance</taxon>
        <taxon>Eupatorieae</taxon>
        <taxon>Mikania</taxon>
    </lineage>
</organism>
<evidence type="ECO:0000313" key="8">
    <source>
        <dbReference type="EMBL" id="KAD5317959.1"/>
    </source>
</evidence>
<dbReference type="PANTHER" id="PTHR11525">
    <property type="entry name" value="FARNESYL-PYROPHOSPHATE SYNTHETASE"/>
    <property type="match status" value="1"/>
</dbReference>
<proteinExistence type="inferred from homology"/>
<keyword evidence="9" id="KW-1185">Reference proteome</keyword>
<sequence>MASSSWLIGNPSGKWTSGVASARLHPSSVGPVMPDKFLVRYYKPAPSEPSFSRLTTTMTSDLYSEFIQVYDILKYDLVHDPLFDFDDNYRQMVEQMVRGFSVVDSYQILKGELTNDEVFLASALGWCNEWLQAFLVVHDDIMDGSHTRRGHPCWYRLPKVGMAAIIDGVLLRNHTHRIINKYFKEKPYYVNLLDLFNQAELLTSCGQMIDVREKDVSKYSMSLNHRIIQYKSGYYSLYLPVACALLMFGEYEPDDDLVKEVLVEMGIYYQVQNDYLDTFGDPNVYGKTGTDIEEFKCSWLIAKALELANNEQMKILVENYGSSEQANVEKVKELYHTLNLQGAYEDYEEQTHAKLTKLIDSHPKKAIQAVLNSCLGKIFK</sequence>
<dbReference type="PROSITE" id="PS00723">
    <property type="entry name" value="POLYPRENYL_SYNTHASE_1"/>
    <property type="match status" value="1"/>
</dbReference>
<dbReference type="GO" id="GO:0004337">
    <property type="term" value="F:(2E,6E)-farnesyl diphosphate synthase activity"/>
    <property type="evidence" value="ECO:0007669"/>
    <property type="project" value="TreeGrafter"/>
</dbReference>
<comment type="similarity">
    <text evidence="2 7">Belongs to the FPP/GGPP synthase family.</text>
</comment>
<keyword evidence="4" id="KW-0479">Metal-binding</keyword>
<dbReference type="InterPro" id="IPR008949">
    <property type="entry name" value="Isoprenoid_synthase_dom_sf"/>
</dbReference>
<evidence type="ECO:0000256" key="5">
    <source>
        <dbReference type="ARBA" id="ARBA00022842"/>
    </source>
</evidence>
<dbReference type="OrthoDB" id="10257492at2759"/>
<dbReference type="InterPro" id="IPR039702">
    <property type="entry name" value="FPS1-like"/>
</dbReference>
<dbReference type="PANTHER" id="PTHR11525:SF0">
    <property type="entry name" value="FARNESYL PYROPHOSPHATE SYNTHASE"/>
    <property type="match status" value="1"/>
</dbReference>
<keyword evidence="5" id="KW-0460">Magnesium</keyword>
<dbReference type="GO" id="GO:0005737">
    <property type="term" value="C:cytoplasm"/>
    <property type="evidence" value="ECO:0007669"/>
    <property type="project" value="TreeGrafter"/>
</dbReference>
<evidence type="ECO:0000256" key="1">
    <source>
        <dbReference type="ARBA" id="ARBA00001946"/>
    </source>
</evidence>
<reference evidence="8 9" key="1">
    <citation type="submission" date="2019-05" db="EMBL/GenBank/DDBJ databases">
        <title>Mikania micrantha, genome provides insights into the molecular mechanism of rapid growth.</title>
        <authorList>
            <person name="Liu B."/>
        </authorList>
    </citation>
    <scope>NUCLEOTIDE SEQUENCE [LARGE SCALE GENOMIC DNA]</scope>
    <source>
        <strain evidence="8">NLD-2019</strain>
        <tissue evidence="8">Leaf</tissue>
    </source>
</reference>
<keyword evidence="6" id="KW-0414">Isoprene biosynthesis</keyword>
<dbReference type="GO" id="GO:0004161">
    <property type="term" value="F:dimethylallyltranstransferase activity"/>
    <property type="evidence" value="ECO:0007669"/>
    <property type="project" value="TreeGrafter"/>
</dbReference>
<keyword evidence="3 7" id="KW-0808">Transferase</keyword>
<evidence type="ECO:0000256" key="4">
    <source>
        <dbReference type="ARBA" id="ARBA00022723"/>
    </source>
</evidence>
<dbReference type="InterPro" id="IPR000092">
    <property type="entry name" value="Polyprenyl_synt"/>
</dbReference>
<protein>
    <submittedName>
        <fullName evidence="8">Uncharacterized protein</fullName>
    </submittedName>
</protein>
<accession>A0A5N6NUI2</accession>
<evidence type="ECO:0000256" key="2">
    <source>
        <dbReference type="ARBA" id="ARBA00006706"/>
    </source>
</evidence>
<name>A0A5N6NUI2_9ASTR</name>
<dbReference type="Proteomes" id="UP000326396">
    <property type="component" value="Linkage Group LG17"/>
</dbReference>
<dbReference type="InterPro" id="IPR033749">
    <property type="entry name" value="Polyprenyl_synt_CS"/>
</dbReference>
<dbReference type="SFLD" id="SFLDS00005">
    <property type="entry name" value="Isoprenoid_Synthase_Type_I"/>
    <property type="match status" value="1"/>
</dbReference>
<dbReference type="Gene3D" id="1.10.600.10">
    <property type="entry name" value="Farnesyl Diphosphate Synthase"/>
    <property type="match status" value="1"/>
</dbReference>
<evidence type="ECO:0000313" key="9">
    <source>
        <dbReference type="Proteomes" id="UP000326396"/>
    </source>
</evidence>
<evidence type="ECO:0000256" key="3">
    <source>
        <dbReference type="ARBA" id="ARBA00022679"/>
    </source>
</evidence>
<gene>
    <name evidence="8" type="ORF">E3N88_17905</name>
</gene>
<dbReference type="GO" id="GO:0046872">
    <property type="term" value="F:metal ion binding"/>
    <property type="evidence" value="ECO:0007669"/>
    <property type="project" value="UniProtKB-KW"/>
</dbReference>
<comment type="caution">
    <text evidence="8">The sequence shown here is derived from an EMBL/GenBank/DDBJ whole genome shotgun (WGS) entry which is preliminary data.</text>
</comment>
<comment type="cofactor">
    <cofactor evidence="1">
        <name>Mg(2+)</name>
        <dbReference type="ChEBI" id="CHEBI:18420"/>
    </cofactor>
</comment>
<dbReference type="EMBL" id="SZYD01000009">
    <property type="protein sequence ID" value="KAD5317959.1"/>
    <property type="molecule type" value="Genomic_DNA"/>
</dbReference>